<keyword evidence="1" id="KW-0862">Zinc</keyword>
<keyword evidence="1" id="KW-0863">Zinc-finger</keyword>
<evidence type="ECO:0000256" key="1">
    <source>
        <dbReference type="PROSITE-ProRule" id="PRU00042"/>
    </source>
</evidence>
<name>A0ABC8S6H0_9AQUA</name>
<dbReference type="SUPFAM" id="SSF56399">
    <property type="entry name" value="ADP-ribosylation"/>
    <property type="match status" value="1"/>
</dbReference>
<organism evidence="4 5">
    <name type="scientific">Ilex paraguariensis</name>
    <name type="common">yerba mate</name>
    <dbReference type="NCBI Taxonomy" id="185542"/>
    <lineage>
        <taxon>Eukaryota</taxon>
        <taxon>Viridiplantae</taxon>
        <taxon>Streptophyta</taxon>
        <taxon>Embryophyta</taxon>
        <taxon>Tracheophyta</taxon>
        <taxon>Spermatophyta</taxon>
        <taxon>Magnoliopsida</taxon>
        <taxon>eudicotyledons</taxon>
        <taxon>Gunneridae</taxon>
        <taxon>Pentapetalae</taxon>
        <taxon>asterids</taxon>
        <taxon>campanulids</taxon>
        <taxon>Aquifoliales</taxon>
        <taxon>Aquifoliaceae</taxon>
        <taxon>Ilex</taxon>
    </lineage>
</organism>
<dbReference type="GO" id="GO:0008270">
    <property type="term" value="F:zinc ion binding"/>
    <property type="evidence" value="ECO:0007669"/>
    <property type="project" value="UniProtKB-KW"/>
</dbReference>
<evidence type="ECO:0000313" key="4">
    <source>
        <dbReference type="EMBL" id="CAK9152804.1"/>
    </source>
</evidence>
<gene>
    <name evidence="4" type="ORF">ILEXP_LOCUS21035</name>
</gene>
<dbReference type="PANTHER" id="PTHR31681">
    <property type="entry name" value="C2H2-LIKE ZINC FINGER PROTEIN"/>
    <property type="match status" value="1"/>
</dbReference>
<keyword evidence="1" id="KW-0479">Metal-binding</keyword>
<evidence type="ECO:0000313" key="5">
    <source>
        <dbReference type="Proteomes" id="UP001642360"/>
    </source>
</evidence>
<feature type="region of interest" description="Disordered" evidence="2">
    <location>
        <begin position="58"/>
        <end position="183"/>
    </location>
</feature>
<reference evidence="4 5" key="1">
    <citation type="submission" date="2024-02" db="EMBL/GenBank/DDBJ databases">
        <authorList>
            <person name="Vignale AGUSTIN F."/>
            <person name="Sosa J E."/>
            <person name="Modenutti C."/>
        </authorList>
    </citation>
    <scope>NUCLEOTIDE SEQUENCE [LARGE SCALE GENOMIC DNA]</scope>
</reference>
<feature type="compositionally biased region" description="Basic residues" evidence="2">
    <location>
        <begin position="1"/>
        <end position="35"/>
    </location>
</feature>
<dbReference type="PROSITE" id="PS50157">
    <property type="entry name" value="ZINC_FINGER_C2H2_2"/>
    <property type="match status" value="1"/>
</dbReference>
<dbReference type="InterPro" id="IPR013087">
    <property type="entry name" value="Znf_C2H2_type"/>
</dbReference>
<feature type="compositionally biased region" description="Basic and acidic residues" evidence="2">
    <location>
        <begin position="124"/>
        <end position="136"/>
    </location>
</feature>
<evidence type="ECO:0000256" key="2">
    <source>
        <dbReference type="SAM" id="MobiDB-lite"/>
    </source>
</evidence>
<dbReference type="Proteomes" id="UP001642360">
    <property type="component" value="Unassembled WGS sequence"/>
</dbReference>
<dbReference type="PANTHER" id="PTHR31681:SF3">
    <property type="entry name" value="OS04G0690100 PROTEIN"/>
    <property type="match status" value="1"/>
</dbReference>
<comment type="caution">
    <text evidence="4">The sequence shown here is derived from an EMBL/GenBank/DDBJ whole genome shotgun (WGS) entry which is preliminary data.</text>
</comment>
<feature type="compositionally biased region" description="Low complexity" evidence="2">
    <location>
        <begin position="160"/>
        <end position="183"/>
    </location>
</feature>
<sequence length="451" mass="50305">MAKTRNPRKPTKEKQHHQTVQNHHHHHHQKVHHHHPQEPKKPHSWAVLRSLFTCKHLQGQLQQQQPQPPKQPQEEQEKKQKQEQHPKIEQQTQEKQEKSMEESSKKCKKMKCSGSLCSNTKVMHRPEPSSPEDQKKRASMGLCNSDGSSRSMKAPLNELNGASVSTSSSSLSLSSNSPSASGSFRGMPFRRLSGCYECRMVVDPVLGITRDPSLRATICPCPECGEIFMKAEYLELHQAVRHAVSELGPEDTSKNIVEIIFQSSWLKKLNPVCKIYRILKVHNTPKTISKFEEYRDAIKAKATKFPKKHPRCIADGNELLRFHSTTFMCSLGLNGSSNLCNSIPNCNVCSIIRNGFKFVGEPTGGLAGKGILTTATSGKAHDSAGVESENEKRAMLVCRVIAGRVKKNMEGSGEEYDSVAGAAGVYANLDELYVFNPKAILPCFVVIYQGF</sequence>
<dbReference type="PROSITE" id="PS00028">
    <property type="entry name" value="ZINC_FINGER_C2H2_1"/>
    <property type="match status" value="1"/>
</dbReference>
<accession>A0ABC8S6H0</accession>
<feature type="compositionally biased region" description="Basic and acidic residues" evidence="2">
    <location>
        <begin position="72"/>
        <end position="105"/>
    </location>
</feature>
<dbReference type="Gene3D" id="3.90.228.10">
    <property type="match status" value="1"/>
</dbReference>
<feature type="region of interest" description="Disordered" evidence="2">
    <location>
        <begin position="1"/>
        <end position="42"/>
    </location>
</feature>
<feature type="domain" description="C2H2-type" evidence="3">
    <location>
        <begin position="219"/>
        <end position="247"/>
    </location>
</feature>
<dbReference type="AlphaFoldDB" id="A0ABC8S6H0"/>
<proteinExistence type="predicted"/>
<evidence type="ECO:0000259" key="3">
    <source>
        <dbReference type="PROSITE" id="PS50157"/>
    </source>
</evidence>
<protein>
    <recommendedName>
        <fullName evidence="3">C2H2-type domain-containing protein</fullName>
    </recommendedName>
</protein>
<keyword evidence="5" id="KW-1185">Reference proteome</keyword>
<dbReference type="EMBL" id="CAUOFW020002295">
    <property type="protein sequence ID" value="CAK9152804.1"/>
    <property type="molecule type" value="Genomic_DNA"/>
</dbReference>